<dbReference type="HOGENOM" id="CLU_030284_1_0_1"/>
<evidence type="ECO:0000313" key="14">
    <source>
        <dbReference type="Proteomes" id="UP000027195"/>
    </source>
</evidence>
<organism evidence="13 14">
    <name type="scientific">Botryobasidium botryosum (strain FD-172 SS1)</name>
    <dbReference type="NCBI Taxonomy" id="930990"/>
    <lineage>
        <taxon>Eukaryota</taxon>
        <taxon>Fungi</taxon>
        <taxon>Dikarya</taxon>
        <taxon>Basidiomycota</taxon>
        <taxon>Agaricomycotina</taxon>
        <taxon>Agaricomycetes</taxon>
        <taxon>Cantharellales</taxon>
        <taxon>Botryobasidiaceae</taxon>
        <taxon>Botryobasidium</taxon>
    </lineage>
</organism>
<dbReference type="Proteomes" id="UP000027195">
    <property type="component" value="Unassembled WGS sequence"/>
</dbReference>
<evidence type="ECO:0000256" key="3">
    <source>
        <dbReference type="ARBA" id="ARBA00022525"/>
    </source>
</evidence>
<comment type="cofactor">
    <cofactor evidence="1">
        <name>Cu(2+)</name>
        <dbReference type="ChEBI" id="CHEBI:29036"/>
    </cofactor>
</comment>
<protein>
    <submittedName>
        <fullName evidence="13">Uncharacterized protein</fullName>
    </submittedName>
</protein>
<dbReference type="InParanoid" id="A0A067MLD3"/>
<evidence type="ECO:0000256" key="12">
    <source>
        <dbReference type="SAM" id="SignalP"/>
    </source>
</evidence>
<comment type="subcellular location">
    <subcellularLocation>
        <location evidence="2">Secreted</location>
    </subcellularLocation>
</comment>
<keyword evidence="4" id="KW-0479">Metal-binding</keyword>
<reference evidence="14" key="1">
    <citation type="journal article" date="2014" name="Proc. Natl. Acad. Sci. U.S.A.">
        <title>Extensive sampling of basidiomycete genomes demonstrates inadequacy of the white-rot/brown-rot paradigm for wood decay fungi.</title>
        <authorList>
            <person name="Riley R."/>
            <person name="Salamov A.A."/>
            <person name="Brown D.W."/>
            <person name="Nagy L.G."/>
            <person name="Floudas D."/>
            <person name="Held B.W."/>
            <person name="Levasseur A."/>
            <person name="Lombard V."/>
            <person name="Morin E."/>
            <person name="Otillar R."/>
            <person name="Lindquist E.A."/>
            <person name="Sun H."/>
            <person name="LaButti K.M."/>
            <person name="Schmutz J."/>
            <person name="Jabbour D."/>
            <person name="Luo H."/>
            <person name="Baker S.E."/>
            <person name="Pisabarro A.G."/>
            <person name="Walton J.D."/>
            <person name="Blanchette R.A."/>
            <person name="Henrissat B."/>
            <person name="Martin F."/>
            <person name="Cullen D."/>
            <person name="Hibbett D.S."/>
            <person name="Grigoriev I.V."/>
        </authorList>
    </citation>
    <scope>NUCLEOTIDE SEQUENCE [LARGE SCALE GENOMIC DNA]</scope>
    <source>
        <strain evidence="14">FD-172 SS1</strain>
    </source>
</reference>
<name>A0A067MLD3_BOTB1</name>
<keyword evidence="10" id="KW-0325">Glycoprotein</keyword>
<dbReference type="Gene3D" id="2.70.50.70">
    <property type="match status" value="1"/>
</dbReference>
<evidence type="ECO:0000256" key="10">
    <source>
        <dbReference type="ARBA" id="ARBA00023180"/>
    </source>
</evidence>
<evidence type="ECO:0000256" key="1">
    <source>
        <dbReference type="ARBA" id="ARBA00001973"/>
    </source>
</evidence>
<gene>
    <name evidence="13" type="ORF">BOTBODRAFT_134223</name>
</gene>
<sequence>MPGATAMLFRAASLLFLVRLAQAHVFAWHESMWCKNGPSESVNQNANSMVKPLYQLSMADWWFHHLDGCDQFPPAAGDFLNLPAGGSFTVEMATNRAFTTLSYNGTEATEWPDGGNYASLGDGVNCITQPLLHAKNESDAAGSAFAISYVSELAEVTPENLVVFSVRYNTPFRRVASFDVPADMPACPDAGCICAWGWVPNNCGEPNMYMGGYRCRVTNAKSTKPLAVPKAPTWCEGNPGACTQGAKQMVFWHQSQGNNVELTGTQADGQAKSPGYNMKMGFEDGAQANIFQ</sequence>
<dbReference type="OrthoDB" id="2019572at2759"/>
<feature type="signal peptide" evidence="12">
    <location>
        <begin position="1"/>
        <end position="23"/>
    </location>
</feature>
<keyword evidence="3" id="KW-0964">Secreted</keyword>
<accession>A0A067MLD3</accession>
<keyword evidence="14" id="KW-1185">Reference proteome</keyword>
<comment type="similarity">
    <text evidence="11">Belongs to the polysaccharide monooxygenase AA14 family.</text>
</comment>
<evidence type="ECO:0000256" key="8">
    <source>
        <dbReference type="ARBA" id="ARBA00023033"/>
    </source>
</evidence>
<evidence type="ECO:0000256" key="6">
    <source>
        <dbReference type="ARBA" id="ARBA00023002"/>
    </source>
</evidence>
<dbReference type="STRING" id="930990.A0A067MLD3"/>
<evidence type="ECO:0000256" key="7">
    <source>
        <dbReference type="ARBA" id="ARBA00023008"/>
    </source>
</evidence>
<evidence type="ECO:0000256" key="9">
    <source>
        <dbReference type="ARBA" id="ARBA00023157"/>
    </source>
</evidence>
<proteinExistence type="inferred from homology"/>
<keyword evidence="6" id="KW-0560">Oxidoreductase</keyword>
<dbReference type="GO" id="GO:0005576">
    <property type="term" value="C:extracellular region"/>
    <property type="evidence" value="ECO:0007669"/>
    <property type="project" value="UniProtKB-SubCell"/>
</dbReference>
<dbReference type="GO" id="GO:0046872">
    <property type="term" value="F:metal ion binding"/>
    <property type="evidence" value="ECO:0007669"/>
    <property type="project" value="UniProtKB-KW"/>
</dbReference>
<keyword evidence="5 12" id="KW-0732">Signal</keyword>
<keyword evidence="9" id="KW-1015">Disulfide bond</keyword>
<dbReference type="Pfam" id="PF22810">
    <property type="entry name" value="LPMO_AA14"/>
    <property type="match status" value="1"/>
</dbReference>
<feature type="chain" id="PRO_5001641383" evidence="12">
    <location>
        <begin position="24"/>
        <end position="292"/>
    </location>
</feature>
<dbReference type="AlphaFoldDB" id="A0A067MLD3"/>
<evidence type="ECO:0000313" key="13">
    <source>
        <dbReference type="EMBL" id="KDQ12702.1"/>
    </source>
</evidence>
<evidence type="ECO:0000256" key="2">
    <source>
        <dbReference type="ARBA" id="ARBA00004613"/>
    </source>
</evidence>
<dbReference type="GO" id="GO:0004497">
    <property type="term" value="F:monooxygenase activity"/>
    <property type="evidence" value="ECO:0007669"/>
    <property type="project" value="UniProtKB-KW"/>
</dbReference>
<evidence type="ECO:0000256" key="5">
    <source>
        <dbReference type="ARBA" id="ARBA00022729"/>
    </source>
</evidence>
<dbReference type="EMBL" id="KL198048">
    <property type="protein sequence ID" value="KDQ12702.1"/>
    <property type="molecule type" value="Genomic_DNA"/>
</dbReference>
<keyword evidence="8" id="KW-0503">Monooxygenase</keyword>
<keyword evidence="7" id="KW-0186">Copper</keyword>
<evidence type="ECO:0000256" key="11">
    <source>
        <dbReference type="ARBA" id="ARBA00046340"/>
    </source>
</evidence>
<dbReference type="InterPro" id="IPR054497">
    <property type="entry name" value="LPMO_AA14"/>
</dbReference>
<evidence type="ECO:0000256" key="4">
    <source>
        <dbReference type="ARBA" id="ARBA00022723"/>
    </source>
</evidence>